<dbReference type="EC" id="2.7.7.42" evidence="9"/>
<keyword evidence="10" id="KW-1185">Reference proteome</keyword>
<dbReference type="PANTHER" id="PTHR30621">
    <property type="entry name" value="GLUTAMINE SYNTHETASE ADENYLYLTRANSFERASE"/>
    <property type="match status" value="1"/>
</dbReference>
<dbReference type="InterPro" id="IPR043519">
    <property type="entry name" value="NT_sf"/>
</dbReference>
<dbReference type="GO" id="GO:0008882">
    <property type="term" value="F:[glutamate-ammonia-ligase] adenylyltransferase activity"/>
    <property type="evidence" value="ECO:0007669"/>
    <property type="project" value="UniProtKB-EC"/>
</dbReference>
<dbReference type="Pfam" id="PF08335">
    <property type="entry name" value="GlnD_UR_UTase"/>
    <property type="match status" value="1"/>
</dbReference>
<dbReference type="SUPFAM" id="SSF81301">
    <property type="entry name" value="Nucleotidyltransferase"/>
    <property type="match status" value="1"/>
</dbReference>
<feature type="domain" description="Glutamate-ammonia ligase adenylyltransferase repeated" evidence="7">
    <location>
        <begin position="2"/>
        <end position="42"/>
    </location>
</feature>
<dbReference type="PANTHER" id="PTHR30621:SF0">
    <property type="entry name" value="BIFUNCTIONAL GLUTAMINE SYNTHETASE ADENYLYLTRANSFERASE_ADENYLYL-REMOVING ENZYME"/>
    <property type="match status" value="1"/>
</dbReference>
<name>A0A0B8NLV1_9VIBR</name>
<keyword evidence="1 9" id="KW-0808">Transferase</keyword>
<keyword evidence="4" id="KW-0067">ATP-binding</keyword>
<dbReference type="Gene3D" id="1.20.120.330">
    <property type="entry name" value="Nucleotidyltransferases domain 2"/>
    <property type="match status" value="1"/>
</dbReference>
<evidence type="ECO:0000256" key="3">
    <source>
        <dbReference type="ARBA" id="ARBA00022741"/>
    </source>
</evidence>
<dbReference type="GO" id="GO:0005524">
    <property type="term" value="F:ATP binding"/>
    <property type="evidence" value="ECO:0007669"/>
    <property type="project" value="UniProtKB-KW"/>
</dbReference>
<keyword evidence="9" id="KW-0436">Ligase</keyword>
<evidence type="ECO:0000259" key="8">
    <source>
        <dbReference type="Pfam" id="PF08335"/>
    </source>
</evidence>
<dbReference type="SUPFAM" id="SSF81593">
    <property type="entry name" value="Nucleotidyltransferase substrate binding subunit/domain"/>
    <property type="match status" value="1"/>
</dbReference>
<comment type="caution">
    <text evidence="9">The sequence shown here is derived from an EMBL/GenBank/DDBJ whole genome shotgun (WGS) entry which is preliminary data.</text>
</comment>
<evidence type="ECO:0000256" key="2">
    <source>
        <dbReference type="ARBA" id="ARBA00022695"/>
    </source>
</evidence>
<gene>
    <name evidence="9" type="ORF">JCM19231_997</name>
</gene>
<protein>
    <submittedName>
        <fullName evidence="9">Glutamate-ammonia-ligase adenylyltransferase</fullName>
        <ecNumber evidence="9">2.7.7.42</ecNumber>
    </submittedName>
</protein>
<feature type="domain" description="PII-uridylyltransferase/Glutamine-synthetase adenylyltransferase" evidence="8">
    <location>
        <begin position="64"/>
        <end position="162"/>
    </location>
</feature>
<reference evidence="9 10" key="2">
    <citation type="submission" date="2015-01" db="EMBL/GenBank/DDBJ databases">
        <authorList>
            <consortium name="NBRP consortium"/>
            <person name="Sawabe T."/>
            <person name="Meirelles P."/>
            <person name="Feng G."/>
            <person name="Sayaka M."/>
            <person name="Hattori M."/>
            <person name="Ohkuma M."/>
        </authorList>
    </citation>
    <scope>NUCLEOTIDE SEQUENCE [LARGE SCALE GENOMIC DNA]</scope>
    <source>
        <strain evidence="10">JCM 19231</strain>
    </source>
</reference>
<evidence type="ECO:0000313" key="10">
    <source>
        <dbReference type="Proteomes" id="UP000031671"/>
    </source>
</evidence>
<organism evidence="9 10">
    <name type="scientific">Vibrio ishigakensis</name>
    <dbReference type="NCBI Taxonomy" id="1481914"/>
    <lineage>
        <taxon>Bacteria</taxon>
        <taxon>Pseudomonadati</taxon>
        <taxon>Pseudomonadota</taxon>
        <taxon>Gammaproteobacteria</taxon>
        <taxon>Vibrionales</taxon>
        <taxon>Vibrionaceae</taxon>
        <taxon>Vibrio</taxon>
    </lineage>
</organism>
<dbReference type="Gene3D" id="3.30.460.10">
    <property type="entry name" value="Beta Polymerase, domain 2"/>
    <property type="match status" value="1"/>
</dbReference>
<dbReference type="EMBL" id="BBRZ01000009">
    <property type="protein sequence ID" value="GAM55051.1"/>
    <property type="molecule type" value="Genomic_DNA"/>
</dbReference>
<keyword evidence="2 9" id="KW-0548">Nucleotidyltransferase</keyword>
<sequence>MVSPIEAFEEYQQTEAWTWEHQALVRARAIYGSDALVSAFDEVRRKVLQQSRDSEALKKDVLEMREKMRDHLGGKKSERFMLKQDQGGITDVEFLTQYWVLNFSHTNPALTVWSDNVRILESLVEEGLLEKEQASNLTSAYTQMRNEIHRRNLLNLDADVALDKYQQEREWVSHAWQEWMLN</sequence>
<dbReference type="InterPro" id="IPR005190">
    <property type="entry name" value="GlnE_rpt_dom"/>
</dbReference>
<dbReference type="InterPro" id="IPR023057">
    <property type="entry name" value="GlnE"/>
</dbReference>
<proteinExistence type="predicted"/>
<dbReference type="Pfam" id="PF03710">
    <property type="entry name" value="GlnE"/>
    <property type="match status" value="1"/>
</dbReference>
<keyword evidence="5" id="KW-0460">Magnesium</keyword>
<dbReference type="InterPro" id="IPR013546">
    <property type="entry name" value="PII_UdlTrfase/GS_AdlTrfase"/>
</dbReference>
<dbReference type="GO" id="GO:0000820">
    <property type="term" value="P:regulation of glutamine family amino acid metabolic process"/>
    <property type="evidence" value="ECO:0007669"/>
    <property type="project" value="TreeGrafter"/>
</dbReference>
<evidence type="ECO:0000256" key="1">
    <source>
        <dbReference type="ARBA" id="ARBA00022679"/>
    </source>
</evidence>
<dbReference type="Proteomes" id="UP000031671">
    <property type="component" value="Unassembled WGS sequence"/>
</dbReference>
<keyword evidence="6" id="KW-0511">Multifunctional enzyme</keyword>
<evidence type="ECO:0000313" key="9">
    <source>
        <dbReference type="EMBL" id="GAM55051.1"/>
    </source>
</evidence>
<dbReference type="GO" id="GO:0005829">
    <property type="term" value="C:cytosol"/>
    <property type="evidence" value="ECO:0007669"/>
    <property type="project" value="TreeGrafter"/>
</dbReference>
<evidence type="ECO:0000259" key="7">
    <source>
        <dbReference type="Pfam" id="PF03710"/>
    </source>
</evidence>
<dbReference type="AlphaFoldDB" id="A0A0B8NLV1"/>
<keyword evidence="3" id="KW-0547">Nucleotide-binding</keyword>
<evidence type="ECO:0000256" key="4">
    <source>
        <dbReference type="ARBA" id="ARBA00022840"/>
    </source>
</evidence>
<evidence type="ECO:0000256" key="5">
    <source>
        <dbReference type="ARBA" id="ARBA00022842"/>
    </source>
</evidence>
<accession>A0A0B8NLV1</accession>
<evidence type="ECO:0000256" key="6">
    <source>
        <dbReference type="ARBA" id="ARBA00023268"/>
    </source>
</evidence>
<reference evidence="9 10" key="1">
    <citation type="submission" date="2015-01" db="EMBL/GenBank/DDBJ databases">
        <title>Vibrio sp. C1 JCM 19231 whole genome shotgun sequence.</title>
        <authorList>
            <person name="Sawabe T."/>
            <person name="Meirelles P."/>
            <person name="Feng G."/>
            <person name="Sayaka M."/>
            <person name="Hattori M."/>
            <person name="Ohkuma M."/>
        </authorList>
    </citation>
    <scope>NUCLEOTIDE SEQUENCE [LARGE SCALE GENOMIC DNA]</scope>
    <source>
        <strain evidence="10">JCM 19231</strain>
    </source>
</reference>
<dbReference type="GO" id="GO:0016874">
    <property type="term" value="F:ligase activity"/>
    <property type="evidence" value="ECO:0007669"/>
    <property type="project" value="UniProtKB-KW"/>
</dbReference>